<feature type="transmembrane region" description="Helical" evidence="1">
    <location>
        <begin position="129"/>
        <end position="149"/>
    </location>
</feature>
<proteinExistence type="predicted"/>
<keyword evidence="1" id="KW-0472">Membrane</keyword>
<comment type="caution">
    <text evidence="3">The sequence shown here is derived from an EMBL/GenBank/DDBJ whole genome shotgun (WGS) entry which is preliminary data.</text>
</comment>
<dbReference type="Proteomes" id="UP000195897">
    <property type="component" value="Unassembled WGS sequence"/>
</dbReference>
<keyword evidence="1" id="KW-0812">Transmembrane</keyword>
<feature type="domain" description="DUF1468" evidence="2">
    <location>
        <begin position="10"/>
        <end position="154"/>
    </location>
</feature>
<dbReference type="Pfam" id="PF07331">
    <property type="entry name" value="TctB"/>
    <property type="match status" value="1"/>
</dbReference>
<gene>
    <name evidence="3" type="ORF">B5F17_06690</name>
</gene>
<evidence type="ECO:0000313" key="3">
    <source>
        <dbReference type="EMBL" id="OUP52917.1"/>
    </source>
</evidence>
<accession>A0A1Y4L860</accession>
<evidence type="ECO:0000259" key="2">
    <source>
        <dbReference type="Pfam" id="PF07331"/>
    </source>
</evidence>
<feature type="transmembrane region" description="Helical" evidence="1">
    <location>
        <begin position="9"/>
        <end position="26"/>
    </location>
</feature>
<dbReference type="EMBL" id="NFKK01000006">
    <property type="protein sequence ID" value="OUP52917.1"/>
    <property type="molecule type" value="Genomic_DNA"/>
</dbReference>
<feature type="transmembrane region" description="Helical" evidence="1">
    <location>
        <begin position="90"/>
        <end position="123"/>
    </location>
</feature>
<feature type="transmembrane region" description="Helical" evidence="1">
    <location>
        <begin position="46"/>
        <end position="65"/>
    </location>
</feature>
<organism evidence="3 4">
    <name type="scientific">Butyricicoccus pullicaecorum</name>
    <dbReference type="NCBI Taxonomy" id="501571"/>
    <lineage>
        <taxon>Bacteria</taxon>
        <taxon>Bacillati</taxon>
        <taxon>Bacillota</taxon>
        <taxon>Clostridia</taxon>
        <taxon>Eubacteriales</taxon>
        <taxon>Butyricicoccaceae</taxon>
        <taxon>Butyricicoccus</taxon>
    </lineage>
</organism>
<dbReference type="AlphaFoldDB" id="A0A1Y4L860"/>
<protein>
    <recommendedName>
        <fullName evidence="2">DUF1468 domain-containing protein</fullName>
    </recommendedName>
</protein>
<sequence length="154" mass="17330">MKIKYNSEIISGLVFVIVAAVLWLLIPSQIQTLEKTAINAQTIPRIAIGGLFLCSAGLLIQGLLSHDKKEIVITRESFHAEGFRREMRSLLFAAFLIIYCFLVTLLGFIVSTVLLVIAILLFYGARKWYYYAIPLVMVGVVYYVFAVLLRISLP</sequence>
<dbReference type="InterPro" id="IPR009936">
    <property type="entry name" value="DUF1468"/>
</dbReference>
<reference evidence="4" key="1">
    <citation type="submission" date="2017-04" db="EMBL/GenBank/DDBJ databases">
        <title>Function of individual gut microbiota members based on whole genome sequencing of pure cultures obtained from chicken caecum.</title>
        <authorList>
            <person name="Medvecky M."/>
            <person name="Cejkova D."/>
            <person name="Polansky O."/>
            <person name="Karasova D."/>
            <person name="Kubasova T."/>
            <person name="Cizek A."/>
            <person name="Rychlik I."/>
        </authorList>
    </citation>
    <scope>NUCLEOTIDE SEQUENCE [LARGE SCALE GENOMIC DNA]</scope>
    <source>
        <strain evidence="4">An180</strain>
    </source>
</reference>
<evidence type="ECO:0000313" key="4">
    <source>
        <dbReference type="Proteomes" id="UP000195897"/>
    </source>
</evidence>
<name>A0A1Y4L860_9FIRM</name>
<keyword evidence="1" id="KW-1133">Transmembrane helix</keyword>
<dbReference type="RefSeq" id="WP_016149085.1">
    <property type="nucleotide sequence ID" value="NZ_CABKSA010000003.1"/>
</dbReference>
<evidence type="ECO:0000256" key="1">
    <source>
        <dbReference type="SAM" id="Phobius"/>
    </source>
</evidence>